<dbReference type="Proteomes" id="UP000228503">
    <property type="component" value="Unassembled WGS sequence"/>
</dbReference>
<sequence length="382" mass="39249">MNKRYVLKIIKAGLVFTLASLLVFVPSLSNYMLSQVYAGTFTQADMTISDSRAGLASVEHDFDFTTTVTTGIKELHIIYCTSTTGACSAPAGIVTTGATRSADNIAGTGRTDTFGVNGTLNVGISTTAPQATQAVQIDFTGITNPSTADTSFYAHIITYSDAGSTEIDSAWVAGAVLTTTSISVTASIGPTFSFIVAGVIPGSDSSGIGDVVDQVNGSTLDITTTASTIPFGTLSTGDPNIGAHDLTVATNATNGFVVTTRYIDVGSSAPLVDGSNNIDIFTGTDAAPTTWSSPAGTGANVNTGFMGYTTEDVTLGTGTTNRFTSNKWAGQENVTVKEVFYNGTAPAGGTESERIGWQAEVNALQPAGNYTGTVILVATPTY</sequence>
<evidence type="ECO:0000313" key="1">
    <source>
        <dbReference type="EMBL" id="PIZ63986.1"/>
    </source>
</evidence>
<accession>A0A2M7U1N2</accession>
<gene>
    <name evidence="1" type="ORF">COY16_00500</name>
</gene>
<evidence type="ECO:0000313" key="2">
    <source>
        <dbReference type="Proteomes" id="UP000228503"/>
    </source>
</evidence>
<reference evidence="2" key="1">
    <citation type="submission" date="2017-09" db="EMBL/GenBank/DDBJ databases">
        <title>Depth-based differentiation of microbial function through sediment-hosted aquifers and enrichment of novel symbionts in the deep terrestrial subsurface.</title>
        <authorList>
            <person name="Probst A.J."/>
            <person name="Ladd B."/>
            <person name="Jarett J.K."/>
            <person name="Geller-Mcgrath D.E."/>
            <person name="Sieber C.M.K."/>
            <person name="Emerson J.B."/>
            <person name="Anantharaman K."/>
            <person name="Thomas B.C."/>
            <person name="Malmstrom R."/>
            <person name="Stieglmeier M."/>
            <person name="Klingl A."/>
            <person name="Woyke T."/>
            <person name="Ryan C.M."/>
            <person name="Banfield J.F."/>
        </authorList>
    </citation>
    <scope>NUCLEOTIDE SEQUENCE [LARGE SCALE GENOMIC DNA]</scope>
</reference>
<protein>
    <recommendedName>
        <fullName evidence="3">WxL domain-containing protein</fullName>
    </recommendedName>
</protein>
<proteinExistence type="predicted"/>
<comment type="caution">
    <text evidence="1">The sequence shown here is derived from an EMBL/GenBank/DDBJ whole genome shotgun (WGS) entry which is preliminary data.</text>
</comment>
<name>A0A2M7U1N2_9BACT</name>
<evidence type="ECO:0008006" key="3">
    <source>
        <dbReference type="Google" id="ProtNLM"/>
    </source>
</evidence>
<dbReference type="EMBL" id="PFOB01000006">
    <property type="protein sequence ID" value="PIZ63986.1"/>
    <property type="molecule type" value="Genomic_DNA"/>
</dbReference>
<dbReference type="AlphaFoldDB" id="A0A2M7U1N2"/>
<organism evidence="1 2">
    <name type="scientific">Candidatus Roizmanbacteria bacterium CG_4_10_14_0_2_um_filter_39_13</name>
    <dbReference type="NCBI Taxonomy" id="1974825"/>
    <lineage>
        <taxon>Bacteria</taxon>
        <taxon>Candidatus Roizmaniibacteriota</taxon>
    </lineage>
</organism>